<comment type="caution">
    <text evidence="3">The sequence shown here is derived from an EMBL/GenBank/DDBJ whole genome shotgun (WGS) entry which is preliminary data.</text>
</comment>
<keyword evidence="1" id="KW-0732">Signal</keyword>
<evidence type="ECO:0000313" key="3">
    <source>
        <dbReference type="EMBL" id="MCJ8210472.1"/>
    </source>
</evidence>
<protein>
    <submittedName>
        <fullName evidence="3">YceI family protein</fullName>
    </submittedName>
</protein>
<keyword evidence="4" id="KW-1185">Reference proteome</keyword>
<accession>A0A9X1X3E9</accession>
<dbReference type="AlphaFoldDB" id="A0A9X1X3E9"/>
<name>A0A9X1X3E9_9SPHI</name>
<evidence type="ECO:0000259" key="2">
    <source>
        <dbReference type="SMART" id="SM00867"/>
    </source>
</evidence>
<dbReference type="PANTHER" id="PTHR34406:SF1">
    <property type="entry name" value="PROTEIN YCEI"/>
    <property type="match status" value="1"/>
</dbReference>
<organism evidence="3 4">
    <name type="scientific">Mucilaginibacter straminoryzae</name>
    <dbReference type="NCBI Taxonomy" id="2932774"/>
    <lineage>
        <taxon>Bacteria</taxon>
        <taxon>Pseudomonadati</taxon>
        <taxon>Bacteroidota</taxon>
        <taxon>Sphingobacteriia</taxon>
        <taxon>Sphingobacteriales</taxon>
        <taxon>Sphingobacteriaceae</taxon>
        <taxon>Mucilaginibacter</taxon>
    </lineage>
</organism>
<gene>
    <name evidence="3" type="ORF">MUY27_12210</name>
</gene>
<dbReference type="RefSeq" id="WP_245130311.1">
    <property type="nucleotide sequence ID" value="NZ_JALJEJ010000005.1"/>
</dbReference>
<dbReference type="EMBL" id="JALJEJ010000005">
    <property type="protein sequence ID" value="MCJ8210472.1"/>
    <property type="molecule type" value="Genomic_DNA"/>
</dbReference>
<dbReference type="InterPro" id="IPR007372">
    <property type="entry name" value="Lipid/polyisoprenoid-bd_YceI"/>
</dbReference>
<evidence type="ECO:0000313" key="4">
    <source>
        <dbReference type="Proteomes" id="UP001139450"/>
    </source>
</evidence>
<feature type="domain" description="Lipid/polyisoprenoid-binding YceI-like" evidence="2">
    <location>
        <begin position="21"/>
        <end position="175"/>
    </location>
</feature>
<dbReference type="Gene3D" id="2.40.128.110">
    <property type="entry name" value="Lipid/polyisoprenoid-binding, YceI-like"/>
    <property type="match status" value="1"/>
</dbReference>
<dbReference type="InterPro" id="IPR036761">
    <property type="entry name" value="TTHA0802/YceI-like_sf"/>
</dbReference>
<dbReference type="SUPFAM" id="SSF101874">
    <property type="entry name" value="YceI-like"/>
    <property type="match status" value="1"/>
</dbReference>
<sequence length="176" mass="19349">MKKLLILAALFIGVNAFAQTKHTVVKSAVTYHIKNMGINTDGKFESVQANINFDTQHLAASSIEATADAASINSDNNMRDNHLRKPDYFDVEKYPKITMKSVSFKSNGGNNYTGIFNVTIKDKTKAVEVPFTYTENGSSALFKGSFKINRRDFGVGGKSLILSDEATVNVEVQTNK</sequence>
<feature type="signal peptide" evidence="1">
    <location>
        <begin position="1"/>
        <end position="18"/>
    </location>
</feature>
<dbReference type="PANTHER" id="PTHR34406">
    <property type="entry name" value="PROTEIN YCEI"/>
    <property type="match status" value="1"/>
</dbReference>
<evidence type="ECO:0000256" key="1">
    <source>
        <dbReference type="SAM" id="SignalP"/>
    </source>
</evidence>
<feature type="chain" id="PRO_5040768543" evidence="1">
    <location>
        <begin position="19"/>
        <end position="176"/>
    </location>
</feature>
<dbReference type="SMART" id="SM00867">
    <property type="entry name" value="YceI"/>
    <property type="match status" value="1"/>
</dbReference>
<dbReference type="Proteomes" id="UP001139450">
    <property type="component" value="Unassembled WGS sequence"/>
</dbReference>
<reference evidence="3" key="1">
    <citation type="submission" date="2022-04" db="EMBL/GenBank/DDBJ databases">
        <title>Mucilaginibacter sp. RS28 isolated from freshwater.</title>
        <authorList>
            <person name="Ko S.-R."/>
        </authorList>
    </citation>
    <scope>NUCLEOTIDE SEQUENCE</scope>
    <source>
        <strain evidence="3">RS28</strain>
    </source>
</reference>
<dbReference type="Pfam" id="PF04264">
    <property type="entry name" value="YceI"/>
    <property type="match status" value="1"/>
</dbReference>
<proteinExistence type="predicted"/>